<dbReference type="InterPro" id="IPR049326">
    <property type="entry name" value="Rhodopsin_dom_fungi"/>
</dbReference>
<comment type="subcellular location">
    <subcellularLocation>
        <location evidence="1">Membrane</location>
        <topology evidence="1">Multi-pass membrane protein</topology>
    </subcellularLocation>
</comment>
<keyword evidence="3 6" id="KW-1133">Transmembrane helix</keyword>
<feature type="transmembrane region" description="Helical" evidence="6">
    <location>
        <begin position="43"/>
        <end position="64"/>
    </location>
</feature>
<evidence type="ECO:0000256" key="5">
    <source>
        <dbReference type="ARBA" id="ARBA00038359"/>
    </source>
</evidence>
<evidence type="ECO:0000256" key="2">
    <source>
        <dbReference type="ARBA" id="ARBA00022692"/>
    </source>
</evidence>
<keyword evidence="2 6" id="KW-0812">Transmembrane</keyword>
<reference evidence="8 9" key="1">
    <citation type="submission" date="2020-01" db="EMBL/GenBank/DDBJ databases">
        <authorList>
            <consortium name="DOE Joint Genome Institute"/>
            <person name="Haridas S."/>
            <person name="Albert R."/>
            <person name="Binder M."/>
            <person name="Bloem J."/>
            <person name="Labutti K."/>
            <person name="Salamov A."/>
            <person name="Andreopoulos B."/>
            <person name="Baker S.E."/>
            <person name="Barry K."/>
            <person name="Bills G."/>
            <person name="Bluhm B.H."/>
            <person name="Cannon C."/>
            <person name="Castanera R."/>
            <person name="Culley D.E."/>
            <person name="Daum C."/>
            <person name="Ezra D."/>
            <person name="Gonzalez J.B."/>
            <person name="Henrissat B."/>
            <person name="Kuo A."/>
            <person name="Liang C."/>
            <person name="Lipzen A."/>
            <person name="Lutzoni F."/>
            <person name="Magnuson J."/>
            <person name="Mondo S."/>
            <person name="Nolan M."/>
            <person name="Ohm R."/>
            <person name="Pangilinan J."/>
            <person name="Park H.-J.H."/>
            <person name="Ramirez L."/>
            <person name="Alfaro M."/>
            <person name="Sun H."/>
            <person name="Tritt A."/>
            <person name="Yoshinaga Y."/>
            <person name="Zwiers L.-H.L."/>
            <person name="Turgeon B.G."/>
            <person name="Goodwin S.B."/>
            <person name="Spatafora J.W."/>
            <person name="Crous P.W."/>
            <person name="Grigoriev I.V."/>
        </authorList>
    </citation>
    <scope>NUCLEOTIDE SEQUENCE [LARGE SCALE GENOMIC DNA]</scope>
    <source>
        <strain evidence="8 9">CBS 611.86</strain>
    </source>
</reference>
<keyword evidence="4 6" id="KW-0472">Membrane</keyword>
<evidence type="ECO:0000313" key="8">
    <source>
        <dbReference type="EMBL" id="KAF2868906.1"/>
    </source>
</evidence>
<sequence>MALSPFHRPEALYSIAVLFSVLPTVFVLLRLHARRMIKAPISWDDWLVLFALFTCIGLSAAIVVDTALGNLGRHSLRDEYGHTIMTQAFFIHMHANTTIRCLTPLTFGATKLSVLFFYRRIFHHGYNYSAFDLASHSLFVITTGWTIGFFVANIFRCTDATYLAQAYLDTATDVCILVLPMPILWKLRLSTKKRFGLMSIFLLGAITTAASAWRAAIQHTLIKEYHEGRGHADVFYILTPSIISAVIEAALGIVGACLPLLRPLVRPLHLGDMRFHVNWHRRSKKVSEFPLVKKSGNGTGGTDDTIGGEQGHVVTYTKAYPSVTVTGRAHT</sequence>
<organism evidence="8 9">
    <name type="scientific">Massariosphaeria phaeospora</name>
    <dbReference type="NCBI Taxonomy" id="100035"/>
    <lineage>
        <taxon>Eukaryota</taxon>
        <taxon>Fungi</taxon>
        <taxon>Dikarya</taxon>
        <taxon>Ascomycota</taxon>
        <taxon>Pezizomycotina</taxon>
        <taxon>Dothideomycetes</taxon>
        <taxon>Pleosporomycetidae</taxon>
        <taxon>Pleosporales</taxon>
        <taxon>Pleosporales incertae sedis</taxon>
        <taxon>Massariosphaeria</taxon>
    </lineage>
</organism>
<name>A0A7C8I453_9PLEO</name>
<feature type="transmembrane region" description="Helical" evidence="6">
    <location>
        <begin position="130"/>
        <end position="152"/>
    </location>
</feature>
<comment type="similarity">
    <text evidence="5">Belongs to the SAT4 family.</text>
</comment>
<dbReference type="EMBL" id="JAADJZ010000017">
    <property type="protein sequence ID" value="KAF2868906.1"/>
    <property type="molecule type" value="Genomic_DNA"/>
</dbReference>
<feature type="transmembrane region" description="Helical" evidence="6">
    <location>
        <begin position="197"/>
        <end position="217"/>
    </location>
</feature>
<evidence type="ECO:0000259" key="7">
    <source>
        <dbReference type="Pfam" id="PF20684"/>
    </source>
</evidence>
<dbReference type="Pfam" id="PF20684">
    <property type="entry name" value="Fung_rhodopsin"/>
    <property type="match status" value="2"/>
</dbReference>
<dbReference type="GO" id="GO:0016020">
    <property type="term" value="C:membrane"/>
    <property type="evidence" value="ECO:0007669"/>
    <property type="project" value="UniProtKB-SubCell"/>
</dbReference>
<comment type="caution">
    <text evidence="8">The sequence shown here is derived from an EMBL/GenBank/DDBJ whole genome shotgun (WGS) entry which is preliminary data.</text>
</comment>
<dbReference type="AlphaFoldDB" id="A0A7C8I453"/>
<feature type="transmembrane region" description="Helical" evidence="6">
    <location>
        <begin position="12"/>
        <end position="31"/>
    </location>
</feature>
<dbReference type="InterPro" id="IPR052337">
    <property type="entry name" value="SAT4-like"/>
</dbReference>
<keyword evidence="9" id="KW-1185">Reference proteome</keyword>
<feature type="domain" description="Rhodopsin" evidence="7">
    <location>
        <begin position="160"/>
        <end position="266"/>
    </location>
</feature>
<evidence type="ECO:0000256" key="6">
    <source>
        <dbReference type="SAM" id="Phobius"/>
    </source>
</evidence>
<accession>A0A7C8I453</accession>
<gene>
    <name evidence="8" type="ORF">BDV95DRAFT_609178</name>
</gene>
<feature type="domain" description="Rhodopsin" evidence="7">
    <location>
        <begin position="29"/>
        <end position="158"/>
    </location>
</feature>
<evidence type="ECO:0000256" key="3">
    <source>
        <dbReference type="ARBA" id="ARBA00022989"/>
    </source>
</evidence>
<evidence type="ECO:0000256" key="1">
    <source>
        <dbReference type="ARBA" id="ARBA00004141"/>
    </source>
</evidence>
<proteinExistence type="inferred from homology"/>
<feature type="transmembrane region" description="Helical" evidence="6">
    <location>
        <begin position="237"/>
        <end position="261"/>
    </location>
</feature>
<feature type="transmembrane region" description="Helical" evidence="6">
    <location>
        <begin position="164"/>
        <end position="185"/>
    </location>
</feature>
<dbReference type="PANTHER" id="PTHR33048">
    <property type="entry name" value="PTH11-LIKE INTEGRAL MEMBRANE PROTEIN (AFU_ORTHOLOGUE AFUA_5G11245)"/>
    <property type="match status" value="1"/>
</dbReference>
<evidence type="ECO:0000256" key="4">
    <source>
        <dbReference type="ARBA" id="ARBA00023136"/>
    </source>
</evidence>
<dbReference type="PANTHER" id="PTHR33048:SF157">
    <property type="entry name" value="INTEGRAL MEMBRANE PROTEIN"/>
    <property type="match status" value="1"/>
</dbReference>
<evidence type="ECO:0000313" key="9">
    <source>
        <dbReference type="Proteomes" id="UP000481861"/>
    </source>
</evidence>
<protein>
    <recommendedName>
        <fullName evidence="7">Rhodopsin domain-containing protein</fullName>
    </recommendedName>
</protein>
<dbReference type="Proteomes" id="UP000481861">
    <property type="component" value="Unassembled WGS sequence"/>
</dbReference>
<dbReference type="OrthoDB" id="5391602at2759"/>